<dbReference type="EMBL" id="MEUM01000129">
    <property type="protein sequence ID" value="OGC40052.1"/>
    <property type="molecule type" value="Genomic_DNA"/>
</dbReference>
<organism evidence="1 2">
    <name type="scientific">candidate division WOR-3 bacterium RBG_13_43_14</name>
    <dbReference type="NCBI Taxonomy" id="1802590"/>
    <lineage>
        <taxon>Bacteria</taxon>
        <taxon>Bacteria division WOR-3</taxon>
    </lineage>
</organism>
<proteinExistence type="predicted"/>
<sequence>MHRPISIYYLFILTPLLNCISYNEYYRLLDSAPYVDYCSDQTIPLPDKQLAFSLKGAMSMATVDSDTSIRLSIVGGGLHINFSRSIGMSFNGTSLFNNDHYFYGSIKARYWLHKKNLYFAPTVGLSAGSGAVGPLGDIRCTPALFITLKRPSYWYLAPRITLLSYPTRIEAGIIPIIDYELAAVWSISSGFNIKMWEKSSADHVYNIMFAPEISLSTTYEPDTGFYIKILCIAFYLSVVL</sequence>
<protein>
    <submittedName>
        <fullName evidence="1">Uncharacterized protein</fullName>
    </submittedName>
</protein>
<accession>A0A1F4U543</accession>
<comment type="caution">
    <text evidence="1">The sequence shown here is derived from an EMBL/GenBank/DDBJ whole genome shotgun (WGS) entry which is preliminary data.</text>
</comment>
<reference evidence="1 2" key="1">
    <citation type="journal article" date="2016" name="Nat. Commun.">
        <title>Thousands of microbial genomes shed light on interconnected biogeochemical processes in an aquifer system.</title>
        <authorList>
            <person name="Anantharaman K."/>
            <person name="Brown C.T."/>
            <person name="Hug L.A."/>
            <person name="Sharon I."/>
            <person name="Castelle C.J."/>
            <person name="Probst A.J."/>
            <person name="Thomas B.C."/>
            <person name="Singh A."/>
            <person name="Wilkins M.J."/>
            <person name="Karaoz U."/>
            <person name="Brodie E.L."/>
            <person name="Williams K.H."/>
            <person name="Hubbard S.S."/>
            <person name="Banfield J.F."/>
        </authorList>
    </citation>
    <scope>NUCLEOTIDE SEQUENCE [LARGE SCALE GENOMIC DNA]</scope>
</reference>
<evidence type="ECO:0000313" key="2">
    <source>
        <dbReference type="Proteomes" id="UP000177025"/>
    </source>
</evidence>
<dbReference type="AlphaFoldDB" id="A0A1F4U543"/>
<gene>
    <name evidence="1" type="ORF">A2Y85_03690</name>
</gene>
<dbReference type="Proteomes" id="UP000177025">
    <property type="component" value="Unassembled WGS sequence"/>
</dbReference>
<evidence type="ECO:0000313" key="1">
    <source>
        <dbReference type="EMBL" id="OGC40052.1"/>
    </source>
</evidence>
<name>A0A1F4U543_UNCW3</name>